<reference evidence="4" key="1">
    <citation type="submission" date="2017-02" db="UniProtKB">
        <authorList>
            <consortium name="WormBaseParasite"/>
        </authorList>
    </citation>
    <scope>IDENTIFICATION</scope>
</reference>
<evidence type="ECO:0000313" key="3">
    <source>
        <dbReference type="Proteomes" id="UP000046392"/>
    </source>
</evidence>
<dbReference type="InterPro" id="IPR000742">
    <property type="entry name" value="EGF"/>
</dbReference>
<evidence type="ECO:0000313" key="4">
    <source>
        <dbReference type="WBParaSite" id="SPAL_0000005100.1"/>
    </source>
</evidence>
<dbReference type="InterPro" id="IPR001506">
    <property type="entry name" value="Peptidase_M12A"/>
</dbReference>
<feature type="disulfide bond" evidence="1">
    <location>
        <begin position="250"/>
        <end position="259"/>
    </location>
</feature>
<name>A0A0N5B1V0_STREA</name>
<sequence length="377" mass="43650">MNLNFLIVSISVINILQNPKANNLVIQIPPYPTSPKPLMYYVSKKLGTKLIRLIKNELLFINDIAVCLKFKEKRSEVKKIGINFYLSSTNKVKLSTSKKKPTKVYMRKSLADNYNQFLFFIGLSLGLVPELTRNDRSQYVKVFSNNILSSKLKYFKVKNYESKFLANSSFDVYSVMLSSPYFGSKKGKKAYRFKSHLAQYYENSVKINAYFKFNDYRRIWYLHCSDNCKGKINYCMHGGYPRNDGVYCHCPAFFYGDKCEKIVYDKKICSNKHELLASSFTKKYSIKNMGSSCSFLIKSKSGKRVQFNILKLKYPQTKNCWEIGHLEIKYREDKGLTGLLLCGNRKKISLPPLSSKVIILYSGFNLNVSLTFSYKEV</sequence>
<feature type="domain" description="EGF-like" evidence="2">
    <location>
        <begin position="225"/>
        <end position="260"/>
    </location>
</feature>
<dbReference type="GO" id="GO:0004222">
    <property type="term" value="F:metalloendopeptidase activity"/>
    <property type="evidence" value="ECO:0007669"/>
    <property type="project" value="InterPro"/>
</dbReference>
<proteinExistence type="predicted"/>
<dbReference type="Gene3D" id="3.40.390.10">
    <property type="entry name" value="Collagenase (Catalytic Domain)"/>
    <property type="match status" value="1"/>
</dbReference>
<dbReference type="GO" id="GO:0006508">
    <property type="term" value="P:proteolysis"/>
    <property type="evidence" value="ECO:0007669"/>
    <property type="project" value="InterPro"/>
</dbReference>
<organism evidence="3 4">
    <name type="scientific">Strongyloides papillosus</name>
    <name type="common">Intestinal threadworm</name>
    <dbReference type="NCBI Taxonomy" id="174720"/>
    <lineage>
        <taxon>Eukaryota</taxon>
        <taxon>Metazoa</taxon>
        <taxon>Ecdysozoa</taxon>
        <taxon>Nematoda</taxon>
        <taxon>Chromadorea</taxon>
        <taxon>Rhabditida</taxon>
        <taxon>Tylenchina</taxon>
        <taxon>Panagrolaimomorpha</taxon>
        <taxon>Strongyloidoidea</taxon>
        <taxon>Strongyloididae</taxon>
        <taxon>Strongyloides</taxon>
    </lineage>
</organism>
<evidence type="ECO:0000259" key="2">
    <source>
        <dbReference type="PROSITE" id="PS50026"/>
    </source>
</evidence>
<dbReference type="WBParaSite" id="SPAL_0000005100.1">
    <property type="protein sequence ID" value="SPAL_0000005100.1"/>
    <property type="gene ID" value="SPAL_0000005100"/>
</dbReference>
<accession>A0A0N5B1V0</accession>
<evidence type="ECO:0000256" key="1">
    <source>
        <dbReference type="PROSITE-ProRule" id="PRU00076"/>
    </source>
</evidence>
<dbReference type="InterPro" id="IPR024079">
    <property type="entry name" value="MetalloPept_cat_dom_sf"/>
</dbReference>
<dbReference type="Pfam" id="PF01400">
    <property type="entry name" value="Astacin"/>
    <property type="match status" value="1"/>
</dbReference>
<protein>
    <submittedName>
        <fullName evidence="4">EGF-like domain-containing protein</fullName>
    </submittedName>
</protein>
<dbReference type="Proteomes" id="UP000046392">
    <property type="component" value="Unplaced"/>
</dbReference>
<keyword evidence="1" id="KW-0245">EGF-like domain</keyword>
<comment type="caution">
    <text evidence="1">Lacks conserved residue(s) required for the propagation of feature annotation.</text>
</comment>
<dbReference type="PROSITE" id="PS00022">
    <property type="entry name" value="EGF_1"/>
    <property type="match status" value="1"/>
</dbReference>
<keyword evidence="1" id="KW-1015">Disulfide bond</keyword>
<dbReference type="SUPFAM" id="SSF55486">
    <property type="entry name" value="Metalloproteases ('zincins'), catalytic domain"/>
    <property type="match status" value="1"/>
</dbReference>
<dbReference type="PROSITE" id="PS50026">
    <property type="entry name" value="EGF_3"/>
    <property type="match status" value="1"/>
</dbReference>
<dbReference type="AlphaFoldDB" id="A0A0N5B1V0"/>
<keyword evidence="3" id="KW-1185">Reference proteome</keyword>